<accession>A0AAN9U7M8</accession>
<organism evidence="1 2">
    <name type="scientific">Diatrype stigma</name>
    <dbReference type="NCBI Taxonomy" id="117547"/>
    <lineage>
        <taxon>Eukaryota</taxon>
        <taxon>Fungi</taxon>
        <taxon>Dikarya</taxon>
        <taxon>Ascomycota</taxon>
        <taxon>Pezizomycotina</taxon>
        <taxon>Sordariomycetes</taxon>
        <taxon>Xylariomycetidae</taxon>
        <taxon>Xylariales</taxon>
        <taxon>Diatrypaceae</taxon>
        <taxon>Diatrype</taxon>
    </lineage>
</organism>
<comment type="caution">
    <text evidence="1">The sequence shown here is derived from an EMBL/GenBank/DDBJ whole genome shotgun (WGS) entry which is preliminary data.</text>
</comment>
<proteinExistence type="predicted"/>
<sequence>MSVYGGDSIGELGGEGAGVDPVEGLVKLLQPGNPEDHGIAMISVEDAVECRPSQRRGMSANPQSLCYFQNLGHGGLDGGFSIEGAIDLSDGVLEHLVSMVEET</sequence>
<dbReference type="EMBL" id="JAKJXP020000148">
    <property type="protein sequence ID" value="KAK7742189.1"/>
    <property type="molecule type" value="Genomic_DNA"/>
</dbReference>
<dbReference type="AlphaFoldDB" id="A0AAN9U7M8"/>
<name>A0AAN9U7M8_9PEZI</name>
<protein>
    <submittedName>
        <fullName evidence="1">Uncharacterized protein</fullName>
    </submittedName>
</protein>
<evidence type="ECO:0000313" key="2">
    <source>
        <dbReference type="Proteomes" id="UP001320420"/>
    </source>
</evidence>
<gene>
    <name evidence="1" type="ORF">SLS62_010809</name>
</gene>
<keyword evidence="2" id="KW-1185">Reference proteome</keyword>
<reference evidence="1 2" key="1">
    <citation type="submission" date="2024-02" db="EMBL/GenBank/DDBJ databases">
        <title>De novo assembly and annotation of 12 fungi associated with fruit tree decline syndrome in Ontario, Canada.</title>
        <authorList>
            <person name="Sulman M."/>
            <person name="Ellouze W."/>
            <person name="Ilyukhin E."/>
        </authorList>
    </citation>
    <scope>NUCLEOTIDE SEQUENCE [LARGE SCALE GENOMIC DNA]</scope>
    <source>
        <strain evidence="1 2">M11/M66-122</strain>
    </source>
</reference>
<dbReference type="Proteomes" id="UP001320420">
    <property type="component" value="Unassembled WGS sequence"/>
</dbReference>
<evidence type="ECO:0000313" key="1">
    <source>
        <dbReference type="EMBL" id="KAK7742189.1"/>
    </source>
</evidence>